<evidence type="ECO:0000256" key="3">
    <source>
        <dbReference type="ARBA" id="ARBA00007571"/>
    </source>
</evidence>
<dbReference type="GO" id="GO:0004640">
    <property type="term" value="F:phosphoribosylanthranilate isomerase activity"/>
    <property type="evidence" value="ECO:0007669"/>
    <property type="project" value="UniProtKB-UniRule"/>
</dbReference>
<feature type="domain" description="N-(5'phosphoribosyl) anthranilate isomerase (PRAI)" evidence="11">
    <location>
        <begin position="5"/>
        <end position="198"/>
    </location>
</feature>
<dbReference type="SUPFAM" id="SSF51366">
    <property type="entry name" value="Ribulose-phoshate binding barrel"/>
    <property type="match status" value="1"/>
</dbReference>
<dbReference type="Pfam" id="PF00697">
    <property type="entry name" value="PRAI"/>
    <property type="match status" value="1"/>
</dbReference>
<evidence type="ECO:0000256" key="2">
    <source>
        <dbReference type="ARBA" id="ARBA00004664"/>
    </source>
</evidence>
<dbReference type="EMBL" id="LO017727">
    <property type="protein sequence ID" value="CRH06203.1"/>
    <property type="molecule type" value="Genomic_DNA"/>
</dbReference>
<dbReference type="InterPro" id="IPR013785">
    <property type="entry name" value="Aldolase_TIM"/>
</dbReference>
<evidence type="ECO:0000256" key="1">
    <source>
        <dbReference type="ARBA" id="ARBA00001164"/>
    </source>
</evidence>
<sequence>MATKIKICGITRPEDGWAAHEAGADALGMVFYAKSSRAVTAEQVAQWRGELPPLVTVVGLFVNADPDTVRRTIEMCALDRVQLHGDETPEGAAQFGARSFKALRVAEAGDLSAAETYSGCGLLLDAKVKGAYGGTGASFDWSLLSSWQSPKPLLLAGGLNPDNVADAVRQVRPYGVDVSSGVEASPGIKDVVKMQRFCAEVRRADGEN</sequence>
<dbReference type="Gene3D" id="3.20.20.70">
    <property type="entry name" value="Aldolase class I"/>
    <property type="match status" value="1"/>
</dbReference>
<evidence type="ECO:0000256" key="5">
    <source>
        <dbReference type="ARBA" id="ARBA00022272"/>
    </source>
</evidence>
<dbReference type="InterPro" id="IPR044643">
    <property type="entry name" value="TrpF_fam"/>
</dbReference>
<evidence type="ECO:0000256" key="8">
    <source>
        <dbReference type="ARBA" id="ARBA00023141"/>
    </source>
</evidence>
<dbReference type="EC" id="5.3.1.24" evidence="4 10"/>
<dbReference type="PANTHER" id="PTHR42894">
    <property type="entry name" value="N-(5'-PHOSPHORIBOSYL)ANTHRANILATE ISOMERASE"/>
    <property type="match status" value="1"/>
</dbReference>
<keyword evidence="8 10" id="KW-0057">Aromatic amino acid biosynthesis</keyword>
<comment type="pathway">
    <text evidence="2 10">Amino-acid biosynthesis; L-tryptophan biosynthesis; L-tryptophan from chorismate: step 3/5.</text>
</comment>
<evidence type="ECO:0000256" key="6">
    <source>
        <dbReference type="ARBA" id="ARBA00022605"/>
    </source>
</evidence>
<dbReference type="InterPro" id="IPR011060">
    <property type="entry name" value="RibuloseP-bd_barrel"/>
</dbReference>
<evidence type="ECO:0000256" key="7">
    <source>
        <dbReference type="ARBA" id="ARBA00022822"/>
    </source>
</evidence>
<keyword evidence="7 10" id="KW-0822">Tryptophan biosynthesis</keyword>
<comment type="catalytic activity">
    <reaction evidence="1 10">
        <text>N-(5-phospho-beta-D-ribosyl)anthranilate = 1-(2-carboxyphenylamino)-1-deoxy-D-ribulose 5-phosphate</text>
        <dbReference type="Rhea" id="RHEA:21540"/>
        <dbReference type="ChEBI" id="CHEBI:18277"/>
        <dbReference type="ChEBI" id="CHEBI:58613"/>
        <dbReference type="EC" id="5.3.1.24"/>
    </reaction>
</comment>
<keyword evidence="6 10" id="KW-0028">Amino-acid biosynthesis</keyword>
<keyword evidence="9 10" id="KW-0413">Isomerase</keyword>
<protein>
    <recommendedName>
        <fullName evidence="5 10">N-(5'-phosphoribosyl)anthranilate isomerase</fullName>
        <shortName evidence="10">PRAI</shortName>
        <ecNumber evidence="4 10">5.3.1.24</ecNumber>
    </recommendedName>
</protein>
<proteinExistence type="inferred from homology"/>
<dbReference type="GO" id="GO:0000162">
    <property type="term" value="P:L-tryptophan biosynthetic process"/>
    <property type="evidence" value="ECO:0007669"/>
    <property type="project" value="UniProtKB-UniRule"/>
</dbReference>
<dbReference type="FunFam" id="3.20.20.70:FF:000075">
    <property type="entry name" value="Tryptophan biosynthesis protein TRP1"/>
    <property type="match status" value="1"/>
</dbReference>
<dbReference type="AlphaFoldDB" id="A0A1S7LII3"/>
<organism evidence="12">
    <name type="scientific">Magnetococcus massalia (strain MO-1)</name>
    <dbReference type="NCBI Taxonomy" id="451514"/>
    <lineage>
        <taxon>Bacteria</taxon>
        <taxon>Pseudomonadati</taxon>
        <taxon>Pseudomonadota</taxon>
        <taxon>Magnetococcia</taxon>
        <taxon>Magnetococcales</taxon>
        <taxon>Magnetococcaceae</taxon>
        <taxon>Magnetococcus</taxon>
    </lineage>
</organism>
<dbReference type="InterPro" id="IPR001240">
    <property type="entry name" value="PRAI_dom"/>
</dbReference>
<reference evidence="12" key="1">
    <citation type="submission" date="2015-04" db="EMBL/GenBank/DDBJ databases">
        <authorList>
            <person name="Syromyatnikov M.Y."/>
            <person name="Popov V.N."/>
        </authorList>
    </citation>
    <scope>NUCLEOTIDE SEQUENCE</scope>
    <source>
        <strain evidence="12">MO-1</strain>
    </source>
</reference>
<dbReference type="PANTHER" id="PTHR42894:SF1">
    <property type="entry name" value="N-(5'-PHOSPHORIBOSYL)ANTHRANILATE ISOMERASE"/>
    <property type="match status" value="1"/>
</dbReference>
<evidence type="ECO:0000256" key="9">
    <source>
        <dbReference type="ARBA" id="ARBA00023235"/>
    </source>
</evidence>
<dbReference type="CDD" id="cd00405">
    <property type="entry name" value="PRAI"/>
    <property type="match status" value="1"/>
</dbReference>
<gene>
    <name evidence="10 12" type="primary">trpF</name>
    <name evidence="12" type="ORF">MAGMO_2030</name>
</gene>
<evidence type="ECO:0000256" key="10">
    <source>
        <dbReference type="HAMAP-Rule" id="MF_00135"/>
    </source>
</evidence>
<accession>A0A1S7LII3</accession>
<evidence type="ECO:0000259" key="11">
    <source>
        <dbReference type="Pfam" id="PF00697"/>
    </source>
</evidence>
<evidence type="ECO:0000256" key="4">
    <source>
        <dbReference type="ARBA" id="ARBA00012572"/>
    </source>
</evidence>
<name>A0A1S7LII3_MAGMO</name>
<dbReference type="NCBIfam" id="NF002298">
    <property type="entry name" value="PRK01222.1-4"/>
    <property type="match status" value="1"/>
</dbReference>
<evidence type="ECO:0000313" key="12">
    <source>
        <dbReference type="EMBL" id="CRH06203.1"/>
    </source>
</evidence>
<dbReference type="HAMAP" id="MF_00135">
    <property type="entry name" value="PRAI"/>
    <property type="match status" value="1"/>
</dbReference>
<comment type="similarity">
    <text evidence="3 10">Belongs to the TrpF family.</text>
</comment>
<dbReference type="UniPathway" id="UPA00035">
    <property type="reaction ID" value="UER00042"/>
</dbReference>